<dbReference type="InterPro" id="IPR054765">
    <property type="entry name" value="SLBB_dom"/>
</dbReference>
<dbReference type="OrthoDB" id="9808421at2"/>
<feature type="domain" description="Polysaccharide export protein N-terminal" evidence="15">
    <location>
        <begin position="77"/>
        <end position="170"/>
    </location>
</feature>
<evidence type="ECO:0000256" key="10">
    <source>
        <dbReference type="ARBA" id="ARBA00023114"/>
    </source>
</evidence>
<evidence type="ECO:0000256" key="3">
    <source>
        <dbReference type="ARBA" id="ARBA00022448"/>
    </source>
</evidence>
<dbReference type="GO" id="GO:0015159">
    <property type="term" value="F:polysaccharide transmembrane transporter activity"/>
    <property type="evidence" value="ECO:0007669"/>
    <property type="project" value="InterPro"/>
</dbReference>
<keyword evidence="18" id="KW-1185">Reference proteome</keyword>
<dbReference type="PANTHER" id="PTHR33619">
    <property type="entry name" value="POLYSACCHARIDE EXPORT PROTEIN GFCE-RELATED"/>
    <property type="match status" value="1"/>
</dbReference>
<dbReference type="GO" id="GO:0015288">
    <property type="term" value="F:porin activity"/>
    <property type="evidence" value="ECO:0007669"/>
    <property type="project" value="UniProtKB-KW"/>
</dbReference>
<keyword evidence="9" id="KW-0406">Ion transport</keyword>
<evidence type="ECO:0000256" key="11">
    <source>
        <dbReference type="ARBA" id="ARBA00023136"/>
    </source>
</evidence>
<dbReference type="Pfam" id="PF02563">
    <property type="entry name" value="Poly_export"/>
    <property type="match status" value="1"/>
</dbReference>
<dbReference type="Gene3D" id="3.10.560.10">
    <property type="entry name" value="Outer membrane lipoprotein wza domain like"/>
    <property type="match status" value="2"/>
</dbReference>
<dbReference type="eggNOG" id="COG1596">
    <property type="taxonomic scope" value="Bacteria"/>
</dbReference>
<dbReference type="InterPro" id="IPR049712">
    <property type="entry name" value="Poly_export"/>
</dbReference>
<sequence length="386" mass="41880">MYFYFWFSQLLVVCAIVMSGCVHIPTSGPSALKVTNTRTHLGTNAVQVVNVDDQVTRQLLALRKQRLFSETLGNDVTEPLNVGSGDVLEVSIWEAVPATLFGNGMPDLRGMVGASHATVFSEQVVSHSGTINIPFAGSIIASNRSLEQIEQEITQRLQDKANQPQVLVKMIRNASTNVTVIGEVGSSGRVPLTPHGERLLDALAAVGGVRQTVNKITIQVTRGGNVYSMPLDRVIRDPNQNIPLLAGDVITALFQPLSFTALGATGKNEEVNFEAQGITLAQALARAGGLVDFRANAQGVFIFRLEQKSALAWPNQPILVTPEGQVPVVYRVDLNNPSSFFIMQSFPIQNRDVVYVANSPMAELQKFLNVVFSVAYPVLNTIQVTK</sequence>
<evidence type="ECO:0000256" key="1">
    <source>
        <dbReference type="ARBA" id="ARBA00004571"/>
    </source>
</evidence>
<dbReference type="EMBL" id="CP004885">
    <property type="protein sequence ID" value="AGX88343.1"/>
    <property type="molecule type" value="Genomic_DNA"/>
</dbReference>
<evidence type="ECO:0000256" key="6">
    <source>
        <dbReference type="ARBA" id="ARBA00022692"/>
    </source>
</evidence>
<keyword evidence="5" id="KW-0762">Sugar transport</keyword>
<feature type="domain" description="SLBB" evidence="16">
    <location>
        <begin position="177"/>
        <end position="250"/>
    </location>
</feature>
<evidence type="ECO:0000313" key="18">
    <source>
        <dbReference type="Proteomes" id="UP000017184"/>
    </source>
</evidence>
<evidence type="ECO:0000256" key="9">
    <source>
        <dbReference type="ARBA" id="ARBA00023065"/>
    </source>
</evidence>
<evidence type="ECO:0000256" key="4">
    <source>
        <dbReference type="ARBA" id="ARBA00022452"/>
    </source>
</evidence>
<keyword evidence="12" id="KW-0564">Palmitate</keyword>
<feature type="domain" description="SLBB" evidence="16">
    <location>
        <begin position="262"/>
        <end position="356"/>
    </location>
</feature>
<keyword evidence="8" id="KW-0625">Polysaccharide transport</keyword>
<dbReference type="GO" id="GO:0009279">
    <property type="term" value="C:cell outer membrane"/>
    <property type="evidence" value="ECO:0007669"/>
    <property type="project" value="UniProtKB-SubCell"/>
</dbReference>
<keyword evidence="14" id="KW-0449">Lipoprotein</keyword>
<dbReference type="GO" id="GO:0006811">
    <property type="term" value="P:monoatomic ion transport"/>
    <property type="evidence" value="ECO:0007669"/>
    <property type="project" value="UniProtKB-KW"/>
</dbReference>
<keyword evidence="13" id="KW-0998">Cell outer membrane</keyword>
<evidence type="ECO:0000256" key="2">
    <source>
        <dbReference type="ARBA" id="ARBA00009450"/>
    </source>
</evidence>
<keyword evidence="11" id="KW-0472">Membrane</keyword>
<dbReference type="GO" id="GO:0046930">
    <property type="term" value="C:pore complex"/>
    <property type="evidence" value="ECO:0007669"/>
    <property type="project" value="UniProtKB-KW"/>
</dbReference>
<dbReference type="Pfam" id="PF22461">
    <property type="entry name" value="SLBB_2"/>
    <property type="match status" value="2"/>
</dbReference>
<dbReference type="InterPro" id="IPR003715">
    <property type="entry name" value="Poly_export_N"/>
</dbReference>
<evidence type="ECO:0000256" key="13">
    <source>
        <dbReference type="ARBA" id="ARBA00023237"/>
    </source>
</evidence>
<gene>
    <name evidence="17" type="primary">wza-3</name>
    <name evidence="17" type="ORF">Cenrod_2281</name>
</gene>
<dbReference type="Gene3D" id="3.30.1950.10">
    <property type="entry name" value="wza like domain"/>
    <property type="match status" value="1"/>
</dbReference>
<evidence type="ECO:0000256" key="5">
    <source>
        <dbReference type="ARBA" id="ARBA00022597"/>
    </source>
</evidence>
<dbReference type="KEGG" id="cbx:Cenrod_2281"/>
<keyword evidence="7" id="KW-0732">Signal</keyword>
<comment type="similarity">
    <text evidence="2">Belongs to the BexD/CtrA/VexA family.</text>
</comment>
<evidence type="ECO:0000256" key="7">
    <source>
        <dbReference type="ARBA" id="ARBA00022729"/>
    </source>
</evidence>
<evidence type="ECO:0000259" key="15">
    <source>
        <dbReference type="Pfam" id="PF02563"/>
    </source>
</evidence>
<dbReference type="RefSeq" id="WP_022775792.1">
    <property type="nucleotide sequence ID" value="NC_022576.1"/>
</dbReference>
<keyword evidence="10" id="KW-0626">Porin</keyword>
<dbReference type="HOGENOM" id="CLU_038343_4_0_4"/>
<accession>U5NDR4</accession>
<keyword evidence="3" id="KW-0813">Transport</keyword>
<dbReference type="Proteomes" id="UP000017184">
    <property type="component" value="Chromosome"/>
</dbReference>
<protein>
    <submittedName>
        <fullName evidence="17">Polysaccharide exporter</fullName>
    </submittedName>
</protein>
<name>U5NDR4_9BURK</name>
<keyword evidence="4" id="KW-1134">Transmembrane beta strand</keyword>
<evidence type="ECO:0000313" key="17">
    <source>
        <dbReference type="EMBL" id="AGX88343.1"/>
    </source>
</evidence>
<evidence type="ECO:0000259" key="16">
    <source>
        <dbReference type="Pfam" id="PF22461"/>
    </source>
</evidence>
<organism evidence="17 18">
    <name type="scientific">Candidatus Symbiobacter mobilis CR</name>
    <dbReference type="NCBI Taxonomy" id="946483"/>
    <lineage>
        <taxon>Bacteria</taxon>
        <taxon>Pseudomonadati</taxon>
        <taxon>Pseudomonadota</taxon>
        <taxon>Betaproteobacteria</taxon>
        <taxon>Burkholderiales</taxon>
        <taxon>Comamonadaceae</taxon>
    </lineage>
</organism>
<dbReference type="PANTHER" id="PTHR33619:SF3">
    <property type="entry name" value="POLYSACCHARIDE EXPORT PROTEIN GFCE-RELATED"/>
    <property type="match status" value="1"/>
</dbReference>
<keyword evidence="6" id="KW-0812">Transmembrane</keyword>
<dbReference type="PATRIC" id="fig|946483.4.peg.2299"/>
<comment type="subcellular location">
    <subcellularLocation>
        <location evidence="1">Cell outer membrane</location>
        <topology evidence="1">Multi-pass membrane protein</topology>
    </subcellularLocation>
</comment>
<evidence type="ECO:0000256" key="8">
    <source>
        <dbReference type="ARBA" id="ARBA00023047"/>
    </source>
</evidence>
<proteinExistence type="inferred from homology"/>
<evidence type="ECO:0000256" key="12">
    <source>
        <dbReference type="ARBA" id="ARBA00023139"/>
    </source>
</evidence>
<dbReference type="AlphaFoldDB" id="U5NDR4"/>
<dbReference type="STRING" id="946483.Cenrod_2281"/>
<reference evidence="17 18" key="1">
    <citation type="journal article" date="2013" name="Genome Biol.">
        <title>Genomic analysis reveals key aspects of prokaryotic symbiosis in the phototrophic consortium "Chlorochromatium aggregatum".</title>
        <authorList>
            <person name="Liu Z."/>
            <person name="Muller J."/>
            <person name="Li T."/>
            <person name="Alvey R.M."/>
            <person name="Vogl K."/>
            <person name="Frigaard N.U."/>
            <person name="Rockwell N.C."/>
            <person name="Boyd E.S."/>
            <person name="Tomsho L.P."/>
            <person name="Schuster S.C."/>
            <person name="Henke P."/>
            <person name="Rohde M."/>
            <person name="Overmann J."/>
            <person name="Bryant D.A."/>
        </authorList>
    </citation>
    <scope>NUCLEOTIDE SEQUENCE [LARGE SCALE GENOMIC DNA]</scope>
    <source>
        <strain evidence="17">CR</strain>
    </source>
</reference>
<evidence type="ECO:0000256" key="14">
    <source>
        <dbReference type="ARBA" id="ARBA00023288"/>
    </source>
</evidence>